<dbReference type="InterPro" id="IPR029063">
    <property type="entry name" value="SAM-dependent_MTases_sf"/>
</dbReference>
<dbReference type="Gene3D" id="3.40.50.150">
    <property type="entry name" value="Vaccinia Virus protein VP39"/>
    <property type="match status" value="1"/>
</dbReference>
<organism evidence="1">
    <name type="scientific">viral metagenome</name>
    <dbReference type="NCBI Taxonomy" id="1070528"/>
    <lineage>
        <taxon>unclassified sequences</taxon>
        <taxon>metagenomes</taxon>
        <taxon>organismal metagenomes</taxon>
    </lineage>
</organism>
<dbReference type="EMBL" id="MN740667">
    <property type="protein sequence ID" value="QHU06715.1"/>
    <property type="molecule type" value="Genomic_DNA"/>
</dbReference>
<proteinExistence type="predicted"/>
<dbReference type="SUPFAM" id="SSF53335">
    <property type="entry name" value="S-adenosyl-L-methionine-dependent methyltransferases"/>
    <property type="match status" value="1"/>
</dbReference>
<protein>
    <recommendedName>
        <fullName evidence="2">Methyltransferase</fullName>
    </recommendedName>
</protein>
<reference evidence="1" key="1">
    <citation type="journal article" date="2020" name="Nature">
        <title>Giant virus diversity and host interactions through global metagenomics.</title>
        <authorList>
            <person name="Schulz F."/>
            <person name="Roux S."/>
            <person name="Paez-Espino D."/>
            <person name="Jungbluth S."/>
            <person name="Walsh D.A."/>
            <person name="Denef V.J."/>
            <person name="McMahon K.D."/>
            <person name="Konstantinidis K.T."/>
            <person name="Eloe-Fadrosh E.A."/>
            <person name="Kyrpides N.C."/>
            <person name="Woyke T."/>
        </authorList>
    </citation>
    <scope>NUCLEOTIDE SEQUENCE</scope>
    <source>
        <strain evidence="1">GVMAG-S-1038524-41</strain>
    </source>
</reference>
<evidence type="ECO:0000313" key="1">
    <source>
        <dbReference type="EMBL" id="QHU06715.1"/>
    </source>
</evidence>
<name>A0A6C0JLT3_9ZZZZ</name>
<sequence>MAKNFNFTHDWFSDNIDNSMKMLNLIFKGKQNNILEIGSHEGRSATWMLENLCDVEGSTFTSIDPYLESDTTCDVKSNTYQIFQDNIRQCDNYSKFNQFVDYSGFILPQLLEKGKQYNIIYIYRWISYIC</sequence>
<dbReference type="AlphaFoldDB" id="A0A6C0JLT3"/>
<accession>A0A6C0JLT3</accession>
<evidence type="ECO:0008006" key="2">
    <source>
        <dbReference type="Google" id="ProtNLM"/>
    </source>
</evidence>